<dbReference type="AlphaFoldDB" id="A0AAU2UXJ4"/>
<dbReference type="GO" id="GO:0015833">
    <property type="term" value="P:peptide transport"/>
    <property type="evidence" value="ECO:0007669"/>
    <property type="project" value="InterPro"/>
</dbReference>
<dbReference type="InterPro" id="IPR003439">
    <property type="entry name" value="ABC_transporter-like_ATP-bd"/>
</dbReference>
<evidence type="ECO:0000256" key="5">
    <source>
        <dbReference type="SAM" id="MobiDB-lite"/>
    </source>
</evidence>
<dbReference type="Pfam" id="PF08352">
    <property type="entry name" value="oligo_HPY"/>
    <property type="match status" value="1"/>
</dbReference>
<feature type="domain" description="ABC transporter" evidence="6">
    <location>
        <begin position="7"/>
        <end position="252"/>
    </location>
</feature>
<dbReference type="InterPro" id="IPR013563">
    <property type="entry name" value="Oligopep_ABC_C"/>
</dbReference>
<dbReference type="CDD" id="cd03257">
    <property type="entry name" value="ABC_NikE_OppD_transporters"/>
    <property type="match status" value="1"/>
</dbReference>
<feature type="region of interest" description="Disordered" evidence="5">
    <location>
        <begin position="258"/>
        <end position="280"/>
    </location>
</feature>
<dbReference type="GO" id="GO:0016887">
    <property type="term" value="F:ATP hydrolysis activity"/>
    <property type="evidence" value="ECO:0007669"/>
    <property type="project" value="InterPro"/>
</dbReference>
<name>A0AAU2UXJ4_9ACTN</name>
<dbReference type="SMART" id="SM00382">
    <property type="entry name" value="AAA"/>
    <property type="match status" value="1"/>
</dbReference>
<dbReference type="PANTHER" id="PTHR43776:SF7">
    <property type="entry name" value="D,D-DIPEPTIDE TRANSPORT ATP-BINDING PROTEIN DDPF-RELATED"/>
    <property type="match status" value="1"/>
</dbReference>
<reference evidence="7" key="1">
    <citation type="submission" date="2022-10" db="EMBL/GenBank/DDBJ databases">
        <title>The complete genomes of actinobacterial strains from the NBC collection.</title>
        <authorList>
            <person name="Joergensen T.S."/>
            <person name="Alvarez Arevalo M."/>
            <person name="Sterndorff E.B."/>
            <person name="Faurdal D."/>
            <person name="Vuksanovic O."/>
            <person name="Mourched A.-S."/>
            <person name="Charusanti P."/>
            <person name="Shaw S."/>
            <person name="Blin K."/>
            <person name="Weber T."/>
        </authorList>
    </citation>
    <scope>NUCLEOTIDE SEQUENCE</scope>
    <source>
        <strain evidence="7">NBC_00003</strain>
    </source>
</reference>
<evidence type="ECO:0000256" key="2">
    <source>
        <dbReference type="ARBA" id="ARBA00022448"/>
    </source>
</evidence>
<feature type="region of interest" description="Disordered" evidence="5">
    <location>
        <begin position="327"/>
        <end position="359"/>
    </location>
</feature>
<dbReference type="EMBL" id="CP108318">
    <property type="protein sequence ID" value="WTW59867.1"/>
    <property type="molecule type" value="Genomic_DNA"/>
</dbReference>
<dbReference type="GO" id="GO:0055085">
    <property type="term" value="P:transmembrane transport"/>
    <property type="evidence" value="ECO:0007669"/>
    <property type="project" value="UniProtKB-ARBA"/>
</dbReference>
<evidence type="ECO:0000256" key="1">
    <source>
        <dbReference type="ARBA" id="ARBA00005417"/>
    </source>
</evidence>
<keyword evidence="2" id="KW-0813">Transport</keyword>
<dbReference type="NCBIfam" id="TIGR01727">
    <property type="entry name" value="oligo_HPY"/>
    <property type="match status" value="1"/>
</dbReference>
<sequence length="359" mass="38574">MSSPPVLDIRDLTVEFPQGRGLPPLRAVEGVSLSIAPGETVGLVGESGSGKSTIGRAVLGLTPVHAGRIHFEGTDITHARPRVRRDISARLQVVFQDPYSSLNPARTIGQTLAEPLLVHQALDRRETSLHIADMLERVGLPADTADRYPGQFSGGQRQRIAIARALMLRPSLVICDEPVSALDLSIQAQVMNLLAELQHELALSYLFIAHDLPVVRHLSHRIVVLHRGQVMESGPAPALYADPVHPYTQALLDAVPEPDPRAQRARRAARAAAPSTGTPAPGGCTFAHRCPLVLDVCHRERPVLAALTGPHADTEPARRLVACHRSAELQPRTGARTDPLGRPTVVGPTDKEAPCPASE</sequence>
<keyword evidence="4 7" id="KW-0067">ATP-binding</keyword>
<dbReference type="PROSITE" id="PS00211">
    <property type="entry name" value="ABC_TRANSPORTER_1"/>
    <property type="match status" value="1"/>
</dbReference>
<dbReference type="SUPFAM" id="SSF52540">
    <property type="entry name" value="P-loop containing nucleoside triphosphate hydrolases"/>
    <property type="match status" value="1"/>
</dbReference>
<dbReference type="FunFam" id="3.40.50.300:FF:000016">
    <property type="entry name" value="Oligopeptide ABC transporter ATP-binding component"/>
    <property type="match status" value="1"/>
</dbReference>
<dbReference type="InterPro" id="IPR003593">
    <property type="entry name" value="AAA+_ATPase"/>
</dbReference>
<dbReference type="InterPro" id="IPR027417">
    <property type="entry name" value="P-loop_NTPase"/>
</dbReference>
<evidence type="ECO:0000313" key="7">
    <source>
        <dbReference type="EMBL" id="WTW59867.1"/>
    </source>
</evidence>
<protein>
    <submittedName>
        <fullName evidence="7">ATP-binding cassette domain-containing protein</fullName>
    </submittedName>
</protein>
<dbReference type="PANTHER" id="PTHR43776">
    <property type="entry name" value="TRANSPORT ATP-BINDING PROTEIN"/>
    <property type="match status" value="1"/>
</dbReference>
<comment type="similarity">
    <text evidence="1">Belongs to the ABC transporter superfamily.</text>
</comment>
<evidence type="ECO:0000256" key="4">
    <source>
        <dbReference type="ARBA" id="ARBA00022840"/>
    </source>
</evidence>
<evidence type="ECO:0000259" key="6">
    <source>
        <dbReference type="PROSITE" id="PS50893"/>
    </source>
</evidence>
<dbReference type="InterPro" id="IPR050319">
    <property type="entry name" value="ABC_transp_ATP-bind"/>
</dbReference>
<dbReference type="Gene3D" id="3.40.50.300">
    <property type="entry name" value="P-loop containing nucleotide triphosphate hydrolases"/>
    <property type="match status" value="1"/>
</dbReference>
<dbReference type="GO" id="GO:0005524">
    <property type="term" value="F:ATP binding"/>
    <property type="evidence" value="ECO:0007669"/>
    <property type="project" value="UniProtKB-KW"/>
</dbReference>
<dbReference type="PROSITE" id="PS50893">
    <property type="entry name" value="ABC_TRANSPORTER_2"/>
    <property type="match status" value="1"/>
</dbReference>
<dbReference type="Pfam" id="PF00005">
    <property type="entry name" value="ABC_tran"/>
    <property type="match status" value="1"/>
</dbReference>
<proteinExistence type="inferred from homology"/>
<gene>
    <name evidence="7" type="ORF">OG549_04015</name>
</gene>
<evidence type="ECO:0000256" key="3">
    <source>
        <dbReference type="ARBA" id="ARBA00022741"/>
    </source>
</evidence>
<keyword evidence="3" id="KW-0547">Nucleotide-binding</keyword>
<dbReference type="InterPro" id="IPR017871">
    <property type="entry name" value="ABC_transporter-like_CS"/>
</dbReference>
<accession>A0AAU2UXJ4</accession>
<organism evidence="7">
    <name type="scientific">Streptomyces sp. NBC_00003</name>
    <dbReference type="NCBI Taxonomy" id="2903608"/>
    <lineage>
        <taxon>Bacteria</taxon>
        <taxon>Bacillati</taxon>
        <taxon>Actinomycetota</taxon>
        <taxon>Actinomycetes</taxon>
        <taxon>Kitasatosporales</taxon>
        <taxon>Streptomycetaceae</taxon>
        <taxon>Streptomyces</taxon>
    </lineage>
</organism>